<comment type="caution">
    <text evidence="1">The sequence shown here is derived from an EMBL/GenBank/DDBJ whole genome shotgun (WGS) entry which is preliminary data.</text>
</comment>
<evidence type="ECO:0000313" key="1">
    <source>
        <dbReference type="EMBL" id="MBB3194434.1"/>
    </source>
</evidence>
<sequence>MTRVKSMASALGTFAGMRGLKKRADYPWIGAPPPSGLPEFIELATKPRSLIGTRARAQGTDKFILYRTGVPMAGSILGGMGGGGGMAAFQSQQNQQQLDMASAMSSAQNTQTMVQKMMEEANQKRTTAMIEKTQYYSHLPDKINLGQ</sequence>
<dbReference type="EMBL" id="JACHXO010000002">
    <property type="protein sequence ID" value="MBB3194434.1"/>
    <property type="molecule type" value="Genomic_DNA"/>
</dbReference>
<reference evidence="1 2" key="1">
    <citation type="submission" date="2020-08" db="EMBL/GenBank/DDBJ databases">
        <title>Genomic Encyclopedia of Type Strains, Phase III (KMG-III): the genomes of soil and plant-associated and newly described type strains.</title>
        <authorList>
            <person name="Whitman W."/>
        </authorList>
    </citation>
    <scope>NUCLEOTIDE SEQUENCE [LARGE SCALE GENOMIC DNA]</scope>
    <source>
        <strain evidence="1 2">CECT 7247</strain>
    </source>
</reference>
<keyword evidence="2" id="KW-1185">Reference proteome</keyword>
<dbReference type="RefSeq" id="WP_184294429.1">
    <property type="nucleotide sequence ID" value="NZ_JACHXO010000002.1"/>
</dbReference>
<organism evidence="1 2">
    <name type="scientific">Roseateles terrae</name>
    <dbReference type="NCBI Taxonomy" id="431060"/>
    <lineage>
        <taxon>Bacteria</taxon>
        <taxon>Pseudomonadati</taxon>
        <taxon>Pseudomonadota</taxon>
        <taxon>Betaproteobacteria</taxon>
        <taxon>Burkholderiales</taxon>
        <taxon>Sphaerotilaceae</taxon>
        <taxon>Roseateles</taxon>
    </lineage>
</organism>
<evidence type="ECO:0000313" key="2">
    <source>
        <dbReference type="Proteomes" id="UP000574369"/>
    </source>
</evidence>
<name>A0ABR6GQP1_9BURK</name>
<proteinExistence type="predicted"/>
<protein>
    <submittedName>
        <fullName evidence="1">Uncharacterized protein</fullName>
    </submittedName>
</protein>
<gene>
    <name evidence="1" type="ORF">FHS28_001819</name>
</gene>
<accession>A0ABR6GQP1</accession>
<dbReference type="Proteomes" id="UP000574369">
    <property type="component" value="Unassembled WGS sequence"/>
</dbReference>